<evidence type="ECO:0000256" key="4">
    <source>
        <dbReference type="SAM" id="Phobius"/>
    </source>
</evidence>
<keyword evidence="4" id="KW-0812">Transmembrane</keyword>
<keyword evidence="1" id="KW-0677">Repeat</keyword>
<feature type="transmembrane region" description="Helical" evidence="4">
    <location>
        <begin position="209"/>
        <end position="227"/>
    </location>
</feature>
<sequence>MKIIEKKNNLFLILVLFLVFLIHLSYINNGFTWLDHGDIEGGRTVLPITQLEKAFFTRFGETNFYRPLVTVFNSVDDFIYKKNPLGFHLTNIFLLLSVTVASYFFVRTFFDLKQKESIFVAFLVGIHPLSILPVGVISYRQELLVVMFTFATLTAYIKARSTIKTNWYIIFVFFWLMALVSKETALFWVPALIFIWEWSRGFKNLRREFWYFTTFFLTTSVYIFLRVRAVPELWTKHGQYLNISEALGTRFSVFLTRLFELVNPFKPSFSDATLISDITNFKSLIMVFILTAGLVLILFSKKNYVIVRLILFILITLLPALSIVPLPRFSSSHYGFIATPAAGVMVILFLRFIFRSTGKTGKSIAVAVTGIWLLIMSVSTFKAGFQFKNDLSLFSLEVERDGNFKEGHFYLGDYYLRQGNFKEAEAHLEASLEKNPRVIAFIDRTAAMTNLAGAYFSQQKFAKAEKLLKELVIKSSGGNRLRAVYNLAVIAERKRDYKQVVNLLREEISQWQESQPILLYVKGLVKTGREAEGDRILKNSLLITDEQKRQAVLQEFSR</sequence>
<evidence type="ECO:0000256" key="2">
    <source>
        <dbReference type="ARBA" id="ARBA00022803"/>
    </source>
</evidence>
<feature type="transmembrane region" description="Helical" evidence="4">
    <location>
        <begin position="118"/>
        <end position="137"/>
    </location>
</feature>
<feature type="transmembrane region" description="Helical" evidence="4">
    <location>
        <begin position="85"/>
        <end position="106"/>
    </location>
</feature>
<feature type="transmembrane region" description="Helical" evidence="4">
    <location>
        <begin position="306"/>
        <end position="326"/>
    </location>
</feature>
<dbReference type="Gene3D" id="1.25.40.10">
    <property type="entry name" value="Tetratricopeptide repeat domain"/>
    <property type="match status" value="1"/>
</dbReference>
<feature type="transmembrane region" description="Helical" evidence="4">
    <location>
        <begin position="364"/>
        <end position="385"/>
    </location>
</feature>
<name>A0A1F7IBZ9_9BACT</name>
<feature type="transmembrane region" description="Helical" evidence="4">
    <location>
        <begin position="9"/>
        <end position="27"/>
    </location>
</feature>
<organism evidence="5 6">
    <name type="scientific">Candidatus Roizmanbacteria bacterium RIFCSPLOWO2_01_FULL_37_12</name>
    <dbReference type="NCBI Taxonomy" id="1802056"/>
    <lineage>
        <taxon>Bacteria</taxon>
        <taxon>Candidatus Roizmaniibacteriota</taxon>
    </lineage>
</organism>
<feature type="transmembrane region" description="Helical" evidence="4">
    <location>
        <begin position="332"/>
        <end position="352"/>
    </location>
</feature>
<dbReference type="SMART" id="SM00028">
    <property type="entry name" value="TPR"/>
    <property type="match status" value="3"/>
</dbReference>
<comment type="caution">
    <text evidence="5">The sequence shown here is derived from an EMBL/GenBank/DDBJ whole genome shotgun (WGS) entry which is preliminary data.</text>
</comment>
<accession>A0A1F7IBZ9</accession>
<dbReference type="Pfam" id="PF13432">
    <property type="entry name" value="TPR_16"/>
    <property type="match status" value="1"/>
</dbReference>
<dbReference type="InterPro" id="IPR019734">
    <property type="entry name" value="TPR_rpt"/>
</dbReference>
<keyword evidence="4" id="KW-0472">Membrane</keyword>
<feature type="repeat" description="TPR" evidence="3">
    <location>
        <begin position="405"/>
        <end position="438"/>
    </location>
</feature>
<feature type="transmembrane region" description="Helical" evidence="4">
    <location>
        <begin position="279"/>
        <end position="299"/>
    </location>
</feature>
<dbReference type="PANTHER" id="PTHR44227:SF3">
    <property type="entry name" value="PROTEIN O-MANNOSYL-TRANSFERASE TMTC4"/>
    <property type="match status" value="1"/>
</dbReference>
<evidence type="ECO:0000313" key="6">
    <source>
        <dbReference type="Proteomes" id="UP000177698"/>
    </source>
</evidence>
<gene>
    <name evidence="5" type="ORF">A2954_02175</name>
</gene>
<reference evidence="5 6" key="1">
    <citation type="journal article" date="2016" name="Nat. Commun.">
        <title>Thousands of microbial genomes shed light on interconnected biogeochemical processes in an aquifer system.</title>
        <authorList>
            <person name="Anantharaman K."/>
            <person name="Brown C.T."/>
            <person name="Hug L.A."/>
            <person name="Sharon I."/>
            <person name="Castelle C.J."/>
            <person name="Probst A.J."/>
            <person name="Thomas B.C."/>
            <person name="Singh A."/>
            <person name="Wilkins M.J."/>
            <person name="Karaoz U."/>
            <person name="Brodie E.L."/>
            <person name="Williams K.H."/>
            <person name="Hubbard S.S."/>
            <person name="Banfield J.F."/>
        </authorList>
    </citation>
    <scope>NUCLEOTIDE SEQUENCE [LARGE SCALE GENOMIC DNA]</scope>
</reference>
<keyword evidence="2 3" id="KW-0802">TPR repeat</keyword>
<dbReference type="PANTHER" id="PTHR44227">
    <property type="match status" value="1"/>
</dbReference>
<dbReference type="EMBL" id="MGAG01000017">
    <property type="protein sequence ID" value="OGK40880.1"/>
    <property type="molecule type" value="Genomic_DNA"/>
</dbReference>
<evidence type="ECO:0000256" key="3">
    <source>
        <dbReference type="PROSITE-ProRule" id="PRU00339"/>
    </source>
</evidence>
<dbReference type="Proteomes" id="UP000177698">
    <property type="component" value="Unassembled WGS sequence"/>
</dbReference>
<evidence type="ECO:0000256" key="1">
    <source>
        <dbReference type="ARBA" id="ARBA00022737"/>
    </source>
</evidence>
<proteinExistence type="predicted"/>
<dbReference type="PROSITE" id="PS50005">
    <property type="entry name" value="TPR"/>
    <property type="match status" value="1"/>
</dbReference>
<evidence type="ECO:0000313" key="5">
    <source>
        <dbReference type="EMBL" id="OGK40880.1"/>
    </source>
</evidence>
<keyword evidence="4" id="KW-1133">Transmembrane helix</keyword>
<protein>
    <submittedName>
        <fullName evidence="5">Uncharacterized protein</fullName>
    </submittedName>
</protein>
<dbReference type="STRING" id="1802056.A2954_02175"/>
<dbReference type="AlphaFoldDB" id="A0A1F7IBZ9"/>
<feature type="transmembrane region" description="Helical" evidence="4">
    <location>
        <begin position="166"/>
        <end position="189"/>
    </location>
</feature>
<dbReference type="InterPro" id="IPR011990">
    <property type="entry name" value="TPR-like_helical_dom_sf"/>
</dbReference>
<dbReference type="SUPFAM" id="SSF48452">
    <property type="entry name" value="TPR-like"/>
    <property type="match status" value="1"/>
</dbReference>
<dbReference type="InterPro" id="IPR052346">
    <property type="entry name" value="O-mannosyl-transferase_TMTC"/>
</dbReference>